<reference evidence="1" key="1">
    <citation type="submission" date="2022-10" db="EMBL/GenBank/DDBJ databases">
        <title>Culturing micro-colonial fungi from biological soil crusts in the Mojave desert and describing Neophaeococcomyces mojavensis, and introducing the new genera and species Taxawa tesnikishii.</title>
        <authorList>
            <person name="Kurbessoian T."/>
            <person name="Stajich J.E."/>
        </authorList>
    </citation>
    <scope>NUCLEOTIDE SEQUENCE</scope>
    <source>
        <strain evidence="1">JES_112</strain>
    </source>
</reference>
<evidence type="ECO:0000313" key="1">
    <source>
        <dbReference type="EMBL" id="KAJ9663076.1"/>
    </source>
</evidence>
<proteinExistence type="predicted"/>
<gene>
    <name evidence="1" type="ORF">H2198_001068</name>
</gene>
<comment type="caution">
    <text evidence="1">The sequence shown here is derived from an EMBL/GenBank/DDBJ whole genome shotgun (WGS) entry which is preliminary data.</text>
</comment>
<protein>
    <submittedName>
        <fullName evidence="1">Uncharacterized protein</fullName>
    </submittedName>
</protein>
<dbReference type="Proteomes" id="UP001172386">
    <property type="component" value="Unassembled WGS sequence"/>
</dbReference>
<keyword evidence="2" id="KW-1185">Reference proteome</keyword>
<sequence>MSASMRQKTAYSAVVAGYDQPTTRIHGRVKEILIAFAVMTVPMIVFSALLLGLIFHYRVVQNAFASENLAFSSGQDDSDVFFVKISATTLITIASWSSTVAPILVGFAVTLTSYPIASGMLSASVKQEPAQLPTPYQLSLLLEMLSSGSPSACGVG</sequence>
<name>A0ACC3AI85_9EURO</name>
<evidence type="ECO:0000313" key="2">
    <source>
        <dbReference type="Proteomes" id="UP001172386"/>
    </source>
</evidence>
<accession>A0ACC3AI85</accession>
<organism evidence="1 2">
    <name type="scientific">Neophaeococcomyces mojaviensis</name>
    <dbReference type="NCBI Taxonomy" id="3383035"/>
    <lineage>
        <taxon>Eukaryota</taxon>
        <taxon>Fungi</taxon>
        <taxon>Dikarya</taxon>
        <taxon>Ascomycota</taxon>
        <taxon>Pezizomycotina</taxon>
        <taxon>Eurotiomycetes</taxon>
        <taxon>Chaetothyriomycetidae</taxon>
        <taxon>Chaetothyriales</taxon>
        <taxon>Chaetothyriales incertae sedis</taxon>
        <taxon>Neophaeococcomyces</taxon>
    </lineage>
</organism>
<dbReference type="EMBL" id="JAPDRQ010000011">
    <property type="protein sequence ID" value="KAJ9663076.1"/>
    <property type="molecule type" value="Genomic_DNA"/>
</dbReference>